<evidence type="ECO:0000256" key="6">
    <source>
        <dbReference type="ARBA" id="ARBA00038447"/>
    </source>
</evidence>
<keyword evidence="3" id="KW-0238">DNA-binding</keyword>
<keyword evidence="5" id="KW-0131">Cell cycle</keyword>
<dbReference type="PANTHER" id="PTHR28605:SF1">
    <property type="entry name" value="CHROMOSOME TRANSMISSION FIDELITY FACTOR 8"/>
    <property type="match status" value="1"/>
</dbReference>
<dbReference type="STRING" id="669874.A0A1E4TVA1"/>
<dbReference type="OrthoDB" id="121932at2759"/>
<evidence type="ECO:0000256" key="1">
    <source>
        <dbReference type="ARBA" id="ARBA00004123"/>
    </source>
</evidence>
<dbReference type="GO" id="GO:0006260">
    <property type="term" value="P:DNA replication"/>
    <property type="evidence" value="ECO:0007669"/>
    <property type="project" value="UniProtKB-KW"/>
</dbReference>
<dbReference type="EMBL" id="KV454014">
    <property type="protein sequence ID" value="ODV95680.1"/>
    <property type="molecule type" value="Genomic_DNA"/>
</dbReference>
<reference evidence="8" key="1">
    <citation type="submission" date="2016-05" db="EMBL/GenBank/DDBJ databases">
        <title>Comparative genomics of biotechnologically important yeasts.</title>
        <authorList>
            <consortium name="DOE Joint Genome Institute"/>
            <person name="Riley R."/>
            <person name="Haridas S."/>
            <person name="Wolfe K.H."/>
            <person name="Lopes M.R."/>
            <person name="Hittinger C.T."/>
            <person name="Goker M."/>
            <person name="Salamov A."/>
            <person name="Wisecaver J."/>
            <person name="Long T.M."/>
            <person name="Aerts A.L."/>
            <person name="Barry K."/>
            <person name="Choi C."/>
            <person name="Clum A."/>
            <person name="Coughlan A.Y."/>
            <person name="Deshpande S."/>
            <person name="Douglass A.P."/>
            <person name="Hanson S.J."/>
            <person name="Klenk H.-P."/>
            <person name="Labutti K."/>
            <person name="Lapidus A."/>
            <person name="Lindquist E."/>
            <person name="Lipzen A."/>
            <person name="Meier-Kolthoff J.P."/>
            <person name="Ohm R.A."/>
            <person name="Otillar R.P."/>
            <person name="Pangilinan J."/>
            <person name="Peng Y."/>
            <person name="Rokas A."/>
            <person name="Rosa C.A."/>
            <person name="Scheuner C."/>
            <person name="Sibirny A.A."/>
            <person name="Slot J.C."/>
            <person name="Stielow J.B."/>
            <person name="Sun H."/>
            <person name="Kurtzman C.P."/>
            <person name="Blackwell M."/>
            <person name="Grigoriev I.V."/>
            <person name="Jeffries T.W."/>
        </authorList>
    </citation>
    <scope>NUCLEOTIDE SEQUENCE [LARGE SCALE GENOMIC DNA]</scope>
    <source>
        <strain evidence="8">NRRL Y-2460</strain>
    </source>
</reference>
<evidence type="ECO:0000256" key="3">
    <source>
        <dbReference type="ARBA" id="ARBA00023125"/>
    </source>
</evidence>
<evidence type="ECO:0000313" key="7">
    <source>
        <dbReference type="EMBL" id="ODV95680.1"/>
    </source>
</evidence>
<proteinExistence type="inferred from homology"/>
<organism evidence="7 8">
    <name type="scientific">Pachysolen tannophilus NRRL Y-2460</name>
    <dbReference type="NCBI Taxonomy" id="669874"/>
    <lineage>
        <taxon>Eukaryota</taxon>
        <taxon>Fungi</taxon>
        <taxon>Dikarya</taxon>
        <taxon>Ascomycota</taxon>
        <taxon>Saccharomycotina</taxon>
        <taxon>Pichiomycetes</taxon>
        <taxon>Pachysolenaceae</taxon>
        <taxon>Pachysolen</taxon>
    </lineage>
</organism>
<protein>
    <recommendedName>
        <fullName evidence="9">Chromosome transmission fidelity protein 8</fullName>
    </recommendedName>
</protein>
<comment type="similarity">
    <text evidence="6">Belongs to the CTF8 family.</text>
</comment>
<name>A0A1E4TVA1_PACTA</name>
<keyword evidence="8" id="KW-1185">Reference proteome</keyword>
<evidence type="ECO:0008006" key="9">
    <source>
        <dbReference type="Google" id="ProtNLM"/>
    </source>
</evidence>
<keyword evidence="4" id="KW-0539">Nucleus</keyword>
<dbReference type="GO" id="GO:0007064">
    <property type="term" value="P:mitotic sister chromatid cohesion"/>
    <property type="evidence" value="ECO:0007669"/>
    <property type="project" value="InterPro"/>
</dbReference>
<evidence type="ECO:0000256" key="2">
    <source>
        <dbReference type="ARBA" id="ARBA00022705"/>
    </source>
</evidence>
<dbReference type="GO" id="GO:0003677">
    <property type="term" value="F:DNA binding"/>
    <property type="evidence" value="ECO:0007669"/>
    <property type="project" value="UniProtKB-KW"/>
</dbReference>
<evidence type="ECO:0000313" key="8">
    <source>
        <dbReference type="Proteomes" id="UP000094236"/>
    </source>
</evidence>
<dbReference type="PANTHER" id="PTHR28605">
    <property type="entry name" value="CTF8, CHROMOSOME TRANSMISSION FIDELITY FACTOR 8 HOMOLOG (S. CEREVISIAE)"/>
    <property type="match status" value="1"/>
</dbReference>
<keyword evidence="2" id="KW-0235">DNA replication</keyword>
<sequence length="145" mass="16053">MPSAEVDYSKAHDRLESKEGIQNNSSLIDTPGGLAILEIQGVLNLPTKLNSTHQLLDDTAIDSDLVRQAIKFGDLQLEDNNKATLYIGKSQRLVGTVESIDPPLGVLKFSNHVENDENKNSSSKIEMIEIVDKKIVFRTRPLPIM</sequence>
<dbReference type="Proteomes" id="UP000094236">
    <property type="component" value="Unassembled WGS sequence"/>
</dbReference>
<dbReference type="GO" id="GO:0031390">
    <property type="term" value="C:Ctf18 RFC-like complex"/>
    <property type="evidence" value="ECO:0007669"/>
    <property type="project" value="InterPro"/>
</dbReference>
<gene>
    <name evidence="7" type="ORF">PACTADRAFT_50368</name>
</gene>
<accession>A0A1E4TVA1</accession>
<comment type="subcellular location">
    <subcellularLocation>
        <location evidence="1">Nucleus</location>
    </subcellularLocation>
</comment>
<evidence type="ECO:0000256" key="4">
    <source>
        <dbReference type="ARBA" id="ARBA00023242"/>
    </source>
</evidence>
<dbReference type="AlphaFoldDB" id="A0A1E4TVA1"/>
<dbReference type="InterPro" id="IPR018607">
    <property type="entry name" value="Ctf8"/>
</dbReference>
<evidence type="ECO:0000256" key="5">
    <source>
        <dbReference type="ARBA" id="ARBA00023306"/>
    </source>
</evidence>
<dbReference type="Pfam" id="PF09696">
    <property type="entry name" value="Ctf8"/>
    <property type="match status" value="1"/>
</dbReference>